<evidence type="ECO:0000256" key="1">
    <source>
        <dbReference type="ARBA" id="ARBA00004651"/>
    </source>
</evidence>
<sequence>MEKLKLYNWYGESFEAKLPETTNNLKDYKKQVENVFLRMKDEIKTRYNIDKDLFLRAKTKITDNLQRELNSHKIAYKNKLKVFKDSIRKLSYVDSLNDLLNYELKKLKLKKKQNKKYVDDFINSLKNSIDSLEDKLRNIEILKKKTNHSETEIAKVYCLFSTILTYTNNVNDKEFDLKKIDSYLSSYEKDLLNKLPDPSKYLKDLYIKIETRRLRLYNTREELKRKYDQTYLLNKQLYEQEKQNIILSANQRLIKIENEYNKKYEQATNEANEFKKQALLKVEDHKKQILEVENSNKLKIQKIFDKSSLARKQIKEKKKELYEQQKLSLQIKNYKDFYKFLQANETFVKDQVNINWSELENLNKQKALNDLEEITNKYISNATNSFIKIAYDNFFSAKNKLSINKEAKALYKSKYNELIANTYKEYSYESDYKNAVSSAHKNYAVDHSITRNKFLEEKIIAKHELDQIYVKSDQDKEKQLISEKLALIKKQYKDSLNELKDKLASKEISKQAYKNRLVEIKIVKKEAIYELKLSSKILRNKETLKTLFIREFAEQKINKKIFESKVNEAQKAIPIETSINVKRFSWLLGFLIPGACELIFFKQYIKGILMLLFTIVNYALFLPFILGQYTEKMKGIFGVIDLGASDHGDARYYLFGGVLSIILMSAMLIYFLISAISANRVAKALYYGCRPSQWSHSKRWLSTSGFPWMISIFGWVLMLFVVVSPVVTSVLLSFTNIGFNHIPPNRSVDWVGLEQWGRWWTLRESNLLGSVGNVLFWTVIWTFASTLIPIALGILVAILTNNPRIKGRKIFRIIFILPWAIPAFVTVGFIKTMFAAGETGYINTILFYLFHIQPKSWLNDISWTRALLIIVQTWIGYAWIFMLVTSNLQSIPKDIYEAGSVDGAKSRHLFWYLTLPQLLLSISPLLIALFVGSFNNFTTIFLFNNGGPAYAKPTPFGEGATDIIVSWVFKLSNPQGVQFPGNQAFGAALATLASMFSIGIALRGFIKSMSRKD</sequence>
<comment type="similarity">
    <text evidence="8">Belongs to the binding-protein-dependent transport system permease family.</text>
</comment>
<evidence type="ECO:0000256" key="9">
    <source>
        <dbReference type="SAM" id="Coils"/>
    </source>
</evidence>
<feature type="domain" description="ABC transmembrane type-1" evidence="10">
    <location>
        <begin position="775"/>
        <end position="1006"/>
    </location>
</feature>
<comment type="caution">
    <text evidence="11">The sequence shown here is derived from an EMBL/GenBank/DDBJ whole genome shotgun (WGS) entry which is preliminary data.</text>
</comment>
<evidence type="ECO:0000256" key="3">
    <source>
        <dbReference type="ARBA" id="ARBA00022475"/>
    </source>
</evidence>
<feature type="transmembrane region" description="Helical" evidence="8">
    <location>
        <begin position="909"/>
        <end position="934"/>
    </location>
</feature>
<proteinExistence type="inferred from homology"/>
<protein>
    <submittedName>
        <fullName evidence="11">ABC transporter permease subunit</fullName>
    </submittedName>
</protein>
<accession>A0AAW6HRQ4</accession>
<evidence type="ECO:0000256" key="5">
    <source>
        <dbReference type="ARBA" id="ARBA00022692"/>
    </source>
</evidence>
<reference evidence="11" key="1">
    <citation type="submission" date="2021-11" db="EMBL/GenBank/DDBJ databases">
        <title>Description of Mycoplasma bradburyaesp. nov.from sea birds: a tribute to a great mycoplasmologist.</title>
        <authorList>
            <person name="Ramirez A.S."/>
            <person name="Poveda C."/>
            <person name="Suarez-Perez A."/>
            <person name="Rosales R.S."/>
            <person name="Dijkman R."/>
            <person name="Feberwee A."/>
            <person name="Spergser J."/>
            <person name="Szostak M.P."/>
            <person name="Ressel L."/>
            <person name="Calabuig P."/>
            <person name="Catania S."/>
            <person name="Gobbo F."/>
            <person name="Timofte D."/>
            <person name="Poveda J.B."/>
        </authorList>
    </citation>
    <scope>NUCLEOTIDE SEQUENCE</scope>
    <source>
        <strain evidence="11">T264</strain>
    </source>
</reference>
<comment type="subcellular location">
    <subcellularLocation>
        <location evidence="1 8">Cell membrane</location>
        <topology evidence="1 8">Multi-pass membrane protein</topology>
    </subcellularLocation>
</comment>
<feature type="transmembrane region" description="Helical" evidence="8">
    <location>
        <begin position="984"/>
        <end position="1006"/>
    </location>
</feature>
<dbReference type="PANTHER" id="PTHR47314:SF2">
    <property type="entry name" value="GALACTOOLIGOSACCHARIDES TRANSPORT SYSTEM PERMEASE PROTEIN GANP"/>
    <property type="match status" value="1"/>
</dbReference>
<evidence type="ECO:0000313" key="11">
    <source>
        <dbReference type="EMBL" id="MDC4183149.1"/>
    </source>
</evidence>
<feature type="transmembrane region" description="Helical" evidence="8">
    <location>
        <begin position="810"/>
        <end position="830"/>
    </location>
</feature>
<evidence type="ECO:0000256" key="7">
    <source>
        <dbReference type="ARBA" id="ARBA00023136"/>
    </source>
</evidence>
<feature type="transmembrane region" description="Helical" evidence="8">
    <location>
        <begin position="774"/>
        <end position="798"/>
    </location>
</feature>
<name>A0AAW6HRQ4_9MOLU</name>
<keyword evidence="6 8" id="KW-1133">Transmembrane helix</keyword>
<dbReference type="GO" id="GO:1990060">
    <property type="term" value="C:maltose transport complex"/>
    <property type="evidence" value="ECO:0007669"/>
    <property type="project" value="TreeGrafter"/>
</dbReference>
<dbReference type="EMBL" id="JAJHZP010000009">
    <property type="protein sequence ID" value="MDC4183149.1"/>
    <property type="molecule type" value="Genomic_DNA"/>
</dbReference>
<dbReference type="Pfam" id="PF00528">
    <property type="entry name" value="BPD_transp_1"/>
    <property type="match status" value="1"/>
</dbReference>
<feature type="transmembrane region" description="Helical" evidence="8">
    <location>
        <begin position="708"/>
        <end position="734"/>
    </location>
</feature>
<dbReference type="AlphaFoldDB" id="A0AAW6HRQ4"/>
<feature type="coiled-coil region" evidence="9">
    <location>
        <begin position="220"/>
        <end position="295"/>
    </location>
</feature>
<keyword evidence="4" id="KW-0762">Sugar transport</keyword>
<keyword evidence="3" id="KW-1003">Cell membrane</keyword>
<dbReference type="GO" id="GO:0015423">
    <property type="term" value="F:ABC-type maltose transporter activity"/>
    <property type="evidence" value="ECO:0007669"/>
    <property type="project" value="TreeGrafter"/>
</dbReference>
<feature type="transmembrane region" description="Helical" evidence="8">
    <location>
        <begin position="866"/>
        <end position="888"/>
    </location>
</feature>
<keyword evidence="5 8" id="KW-0812">Transmembrane</keyword>
<dbReference type="PANTHER" id="PTHR47314">
    <property type="entry name" value="MALTOSE/MALTODEXTRIN TRANSPORT SYSTEM PERMEASE PROTEIN MALF"/>
    <property type="match status" value="1"/>
</dbReference>
<feature type="coiled-coil region" evidence="9">
    <location>
        <begin position="122"/>
        <end position="149"/>
    </location>
</feature>
<dbReference type="Proteomes" id="UP001216384">
    <property type="component" value="Unassembled WGS sequence"/>
</dbReference>
<keyword evidence="7 8" id="KW-0472">Membrane</keyword>
<evidence type="ECO:0000256" key="8">
    <source>
        <dbReference type="RuleBase" id="RU363032"/>
    </source>
</evidence>
<dbReference type="GO" id="GO:0042956">
    <property type="term" value="P:maltodextrin transmembrane transport"/>
    <property type="evidence" value="ECO:0007669"/>
    <property type="project" value="TreeGrafter"/>
</dbReference>
<organism evidence="11 12">
    <name type="scientific">Mycoplasma bradburyae</name>
    <dbReference type="NCBI Taxonomy" id="2963128"/>
    <lineage>
        <taxon>Bacteria</taxon>
        <taxon>Bacillati</taxon>
        <taxon>Mycoplasmatota</taxon>
        <taxon>Mollicutes</taxon>
        <taxon>Mycoplasmataceae</taxon>
        <taxon>Mycoplasma</taxon>
    </lineage>
</organism>
<dbReference type="InterPro" id="IPR000515">
    <property type="entry name" value="MetI-like"/>
</dbReference>
<evidence type="ECO:0000313" key="12">
    <source>
        <dbReference type="Proteomes" id="UP001216384"/>
    </source>
</evidence>
<dbReference type="PROSITE" id="PS50928">
    <property type="entry name" value="ABC_TM1"/>
    <property type="match status" value="1"/>
</dbReference>
<evidence type="ECO:0000259" key="10">
    <source>
        <dbReference type="PROSITE" id="PS50928"/>
    </source>
</evidence>
<dbReference type="CDD" id="cd06261">
    <property type="entry name" value="TM_PBP2"/>
    <property type="match status" value="1"/>
</dbReference>
<evidence type="ECO:0000256" key="2">
    <source>
        <dbReference type="ARBA" id="ARBA00022448"/>
    </source>
</evidence>
<evidence type="ECO:0000256" key="6">
    <source>
        <dbReference type="ARBA" id="ARBA00022989"/>
    </source>
</evidence>
<dbReference type="InterPro" id="IPR035906">
    <property type="entry name" value="MetI-like_sf"/>
</dbReference>
<feature type="transmembrane region" description="Helical" evidence="8">
    <location>
        <begin position="608"/>
        <end position="630"/>
    </location>
</feature>
<feature type="transmembrane region" description="Helical" evidence="8">
    <location>
        <begin position="650"/>
        <end position="673"/>
    </location>
</feature>
<gene>
    <name evidence="11" type="ORF">LNO71_00620</name>
</gene>
<dbReference type="Gene3D" id="1.10.3720.10">
    <property type="entry name" value="MetI-like"/>
    <property type="match status" value="1"/>
</dbReference>
<keyword evidence="9" id="KW-0175">Coiled coil</keyword>
<dbReference type="SUPFAM" id="SSF161098">
    <property type="entry name" value="MetI-like"/>
    <property type="match status" value="1"/>
</dbReference>
<dbReference type="RefSeq" id="WP_255045798.1">
    <property type="nucleotide sequence ID" value="NZ_CP101415.1"/>
</dbReference>
<feature type="transmembrane region" description="Helical" evidence="8">
    <location>
        <begin position="584"/>
        <end position="601"/>
    </location>
</feature>
<feature type="coiled-coil region" evidence="9">
    <location>
        <begin position="482"/>
        <end position="516"/>
    </location>
</feature>
<keyword evidence="2 8" id="KW-0813">Transport</keyword>
<evidence type="ECO:0000256" key="4">
    <source>
        <dbReference type="ARBA" id="ARBA00022597"/>
    </source>
</evidence>
<dbReference type="SUPFAM" id="SSF160964">
    <property type="entry name" value="MalF N-terminal region-like"/>
    <property type="match status" value="1"/>
</dbReference>